<dbReference type="AlphaFoldDB" id="A0A7C3DMN3"/>
<dbReference type="Pfam" id="PF12802">
    <property type="entry name" value="MarR_2"/>
    <property type="match status" value="1"/>
</dbReference>
<dbReference type="InterPro" id="IPR011991">
    <property type="entry name" value="ArsR-like_HTH"/>
</dbReference>
<dbReference type="EMBL" id="DSWI01000014">
    <property type="protein sequence ID" value="HFG20394.1"/>
    <property type="molecule type" value="Genomic_DNA"/>
</dbReference>
<evidence type="ECO:0000259" key="1">
    <source>
        <dbReference type="PROSITE" id="PS50995"/>
    </source>
</evidence>
<name>A0A7C3DMN3_MEIRU</name>
<dbReference type="PROSITE" id="PS50995">
    <property type="entry name" value="HTH_MARR_2"/>
    <property type="match status" value="1"/>
</dbReference>
<dbReference type="Gene3D" id="1.10.10.10">
    <property type="entry name" value="Winged helix-like DNA-binding domain superfamily/Winged helix DNA-binding domain"/>
    <property type="match status" value="1"/>
</dbReference>
<sequence>MMSGSFLNLTIYVYAFILIPVQRLSKKQKLEVRQFCAHAHLKRTVRKITLQYDQVLAHTGLHITQFTLLVTASLMGEVAVNDLAAQLALDQTTLSRNLQVLQRHGLVETVPSPLDARVRLVRITPEGEAALARAYPAWRKAQEEVSAALNPQEYQQFLGFLSRLEASS</sequence>
<comment type="caution">
    <text evidence="2">The sequence shown here is derived from an EMBL/GenBank/DDBJ whole genome shotgun (WGS) entry which is preliminary data.</text>
</comment>
<gene>
    <name evidence="2" type="ORF">ENS82_06685</name>
</gene>
<proteinExistence type="predicted"/>
<dbReference type="CDD" id="cd00090">
    <property type="entry name" value="HTH_ARSR"/>
    <property type="match status" value="1"/>
</dbReference>
<dbReference type="InterPro" id="IPR039422">
    <property type="entry name" value="MarR/SlyA-like"/>
</dbReference>
<dbReference type="InterPro" id="IPR036390">
    <property type="entry name" value="WH_DNA-bd_sf"/>
</dbReference>
<feature type="domain" description="HTH marR-type" evidence="1">
    <location>
        <begin position="38"/>
        <end position="166"/>
    </location>
</feature>
<dbReference type="PANTHER" id="PTHR33164:SF105">
    <property type="entry name" value="TRANSCRIPTIONAL REPRESSOR PROTEIN-RELATED"/>
    <property type="match status" value="1"/>
</dbReference>
<reference evidence="2" key="1">
    <citation type="journal article" date="2020" name="mSystems">
        <title>Genome- and Community-Level Interaction Insights into Carbon Utilization and Element Cycling Functions of Hydrothermarchaeota in Hydrothermal Sediment.</title>
        <authorList>
            <person name="Zhou Z."/>
            <person name="Liu Y."/>
            <person name="Xu W."/>
            <person name="Pan J."/>
            <person name="Luo Z.H."/>
            <person name="Li M."/>
        </authorList>
    </citation>
    <scope>NUCLEOTIDE SEQUENCE [LARGE SCALE GENOMIC DNA]</scope>
    <source>
        <strain evidence="2">SpSt-524</strain>
    </source>
</reference>
<dbReference type="PANTHER" id="PTHR33164">
    <property type="entry name" value="TRANSCRIPTIONAL REGULATOR, MARR FAMILY"/>
    <property type="match status" value="1"/>
</dbReference>
<organism evidence="2">
    <name type="scientific">Meiothermus ruber</name>
    <dbReference type="NCBI Taxonomy" id="277"/>
    <lineage>
        <taxon>Bacteria</taxon>
        <taxon>Thermotogati</taxon>
        <taxon>Deinococcota</taxon>
        <taxon>Deinococci</taxon>
        <taxon>Thermales</taxon>
        <taxon>Thermaceae</taxon>
        <taxon>Meiothermus</taxon>
    </lineage>
</organism>
<evidence type="ECO:0000313" key="2">
    <source>
        <dbReference type="EMBL" id="HFG20394.1"/>
    </source>
</evidence>
<dbReference type="GO" id="GO:0003700">
    <property type="term" value="F:DNA-binding transcription factor activity"/>
    <property type="evidence" value="ECO:0007669"/>
    <property type="project" value="InterPro"/>
</dbReference>
<dbReference type="InterPro" id="IPR000835">
    <property type="entry name" value="HTH_MarR-typ"/>
</dbReference>
<dbReference type="PRINTS" id="PR00598">
    <property type="entry name" value="HTHMARR"/>
</dbReference>
<dbReference type="InterPro" id="IPR036388">
    <property type="entry name" value="WH-like_DNA-bd_sf"/>
</dbReference>
<dbReference type="SMART" id="SM00347">
    <property type="entry name" value="HTH_MARR"/>
    <property type="match status" value="1"/>
</dbReference>
<dbReference type="SUPFAM" id="SSF46785">
    <property type="entry name" value="Winged helix' DNA-binding domain"/>
    <property type="match status" value="1"/>
</dbReference>
<accession>A0A7C3DMN3</accession>
<dbReference type="GO" id="GO:0006950">
    <property type="term" value="P:response to stress"/>
    <property type="evidence" value="ECO:0007669"/>
    <property type="project" value="TreeGrafter"/>
</dbReference>
<protein>
    <submittedName>
        <fullName evidence="2">MarR family transcriptional regulator</fullName>
    </submittedName>
</protein>